<reference evidence="6 7" key="1">
    <citation type="submission" date="2018-08" db="EMBL/GenBank/DDBJ databases">
        <title>Genome of Clostridium chromiireducens C1, DSM12136.</title>
        <authorList>
            <person name="Xing M."/>
            <person name="Wei Y."/>
            <person name="Ang E.L."/>
            <person name="Zhao H."/>
            <person name="Zhang Y."/>
        </authorList>
    </citation>
    <scope>NUCLEOTIDE SEQUENCE [LARGE SCALE GENOMIC DNA]</scope>
    <source>
        <strain evidence="6 7">C1</strain>
    </source>
</reference>
<evidence type="ECO:0000256" key="3">
    <source>
        <dbReference type="ARBA" id="ARBA00022777"/>
    </source>
</evidence>
<dbReference type="EMBL" id="QXDJ01000001">
    <property type="protein sequence ID" value="RII36342.1"/>
    <property type="molecule type" value="Genomic_DNA"/>
</dbReference>
<evidence type="ECO:0000313" key="7">
    <source>
        <dbReference type="Proteomes" id="UP000265930"/>
    </source>
</evidence>
<dbReference type="GO" id="GO:0016301">
    <property type="term" value="F:kinase activity"/>
    <property type="evidence" value="ECO:0007669"/>
    <property type="project" value="UniProtKB-KW"/>
</dbReference>
<comment type="caution">
    <text evidence="6">The sequence shown here is derived from an EMBL/GenBank/DDBJ whole genome shotgun (WGS) entry which is preliminary data.</text>
</comment>
<accession>A0A399IXP4</accession>
<dbReference type="SUPFAM" id="SSF53067">
    <property type="entry name" value="Actin-like ATPase domain"/>
    <property type="match status" value="2"/>
</dbReference>
<name>A0A399IXP4_9CLOT</name>
<dbReference type="Pfam" id="PF02782">
    <property type="entry name" value="FGGY_C"/>
    <property type="match status" value="1"/>
</dbReference>
<evidence type="ECO:0000259" key="4">
    <source>
        <dbReference type="Pfam" id="PF00370"/>
    </source>
</evidence>
<proteinExistence type="inferred from homology"/>
<dbReference type="CDD" id="cd07809">
    <property type="entry name" value="ASKHA_NBD_FGGY_BaXK-like"/>
    <property type="match status" value="1"/>
</dbReference>
<keyword evidence="3" id="KW-0418">Kinase</keyword>
<protein>
    <submittedName>
        <fullName evidence="6">ATPase</fullName>
    </submittedName>
</protein>
<evidence type="ECO:0000259" key="5">
    <source>
        <dbReference type="Pfam" id="PF02782"/>
    </source>
</evidence>
<keyword evidence="2" id="KW-0808">Transferase</keyword>
<dbReference type="Gene3D" id="3.30.420.40">
    <property type="match status" value="2"/>
</dbReference>
<dbReference type="InterPro" id="IPR018485">
    <property type="entry name" value="FGGY_C"/>
</dbReference>
<dbReference type="InterPro" id="IPR018484">
    <property type="entry name" value="FGGY_N"/>
</dbReference>
<organism evidence="6 7">
    <name type="scientific">Clostridium chromiireducens</name>
    <dbReference type="NCBI Taxonomy" id="225345"/>
    <lineage>
        <taxon>Bacteria</taxon>
        <taxon>Bacillati</taxon>
        <taxon>Bacillota</taxon>
        <taxon>Clostridia</taxon>
        <taxon>Eubacteriales</taxon>
        <taxon>Clostridiaceae</taxon>
        <taxon>Clostridium</taxon>
    </lineage>
</organism>
<dbReference type="Pfam" id="PF00370">
    <property type="entry name" value="FGGY_N"/>
    <property type="match status" value="1"/>
</dbReference>
<gene>
    <name evidence="6" type="ORF">D2A34_02880</name>
</gene>
<dbReference type="GO" id="GO:0005975">
    <property type="term" value="P:carbohydrate metabolic process"/>
    <property type="evidence" value="ECO:0007669"/>
    <property type="project" value="InterPro"/>
</dbReference>
<feature type="domain" description="Carbohydrate kinase FGGY N-terminal" evidence="4">
    <location>
        <begin position="18"/>
        <end position="261"/>
    </location>
</feature>
<dbReference type="RefSeq" id="WP_119365657.1">
    <property type="nucleotide sequence ID" value="NZ_QXDJ01000001.1"/>
</dbReference>
<sequence length="535" mass="58803">MNIEINDIKDAIINGKTVLGIELGSTRIKAVLIDEDNTPIASGSHDWENQYINNIWTYSLDDVWTGVQDSYKKMAEDVKEKYGVTIQAIGAIGFSAMMHGYMAFNKDGELLVPFRTWRNTITEKASEELTKLFNYHIPQRWSIAHLYQAILNGEEHVTDIDFQTTLEGYIHWKLTGEKVIGVGEASGMFPIDIDTKNYNAHMIEQFDELVASKNFSWKLGDILPKVLLAGENAGVLTEEGAKLLDVTGQLKPGIPFCPPEGDAGTGMVATNSIAKRTGNVSAGTSVFAMIVLEKDLSKAYEEIDLVTTPTGNLVAMVHCNNCTSDLNAWVGLFKEFAESFGVEVDMNKLFATLYNKALEGDSDCGGLLAYNYFSGEHITGFEEGRPLFVRTPESKFNLANFMRVHLFTSLGALKTGLDLLLKEEGVKVDEMLGHGGLFKTKGVGQKIMAAAIDAPVSVMETAGEGGAWGIAVLASYMINKVENETLDDYLTNKVFAGKMGTRIDPDTKDVEGFNEFIKRYTKGLAIERAAVDSLR</sequence>
<feature type="domain" description="Carbohydrate kinase FGGY C-terminal" evidence="5">
    <location>
        <begin position="279"/>
        <end position="477"/>
    </location>
</feature>
<dbReference type="InterPro" id="IPR043129">
    <property type="entry name" value="ATPase_NBD"/>
</dbReference>
<evidence type="ECO:0000256" key="1">
    <source>
        <dbReference type="ARBA" id="ARBA00009156"/>
    </source>
</evidence>
<evidence type="ECO:0000313" key="6">
    <source>
        <dbReference type="EMBL" id="RII36342.1"/>
    </source>
</evidence>
<dbReference type="PANTHER" id="PTHR43095:SF5">
    <property type="entry name" value="XYLULOSE KINASE"/>
    <property type="match status" value="1"/>
</dbReference>
<evidence type="ECO:0000256" key="2">
    <source>
        <dbReference type="ARBA" id="ARBA00022679"/>
    </source>
</evidence>
<dbReference type="PANTHER" id="PTHR43095">
    <property type="entry name" value="SUGAR KINASE"/>
    <property type="match status" value="1"/>
</dbReference>
<dbReference type="InterPro" id="IPR050406">
    <property type="entry name" value="FGGY_Carb_Kinase"/>
</dbReference>
<comment type="similarity">
    <text evidence="1">Belongs to the FGGY kinase family.</text>
</comment>
<dbReference type="AlphaFoldDB" id="A0A399IXP4"/>
<dbReference type="Proteomes" id="UP000265930">
    <property type="component" value="Unassembled WGS sequence"/>
</dbReference>